<feature type="coiled-coil region" evidence="4">
    <location>
        <begin position="1687"/>
        <end position="1721"/>
    </location>
</feature>
<dbReference type="SUPFAM" id="SSF52540">
    <property type="entry name" value="P-loop containing nucleoside triphosphate hydrolases"/>
    <property type="match status" value="1"/>
</dbReference>
<dbReference type="PANTHER" id="PTHR47117">
    <property type="entry name" value="STAR-RELATED LIPID TRANSFER PROTEIN 9"/>
    <property type="match status" value="1"/>
</dbReference>
<dbReference type="GO" id="GO:0008017">
    <property type="term" value="F:microtubule binding"/>
    <property type="evidence" value="ECO:0007669"/>
    <property type="project" value="InterPro"/>
</dbReference>
<dbReference type="InterPro" id="IPR019821">
    <property type="entry name" value="Kinesin_motor_CS"/>
</dbReference>
<comment type="similarity">
    <text evidence="3">Belongs to the TRAFAC class myosin-kinesin ATPase superfamily. Kinesin family.</text>
</comment>
<protein>
    <recommendedName>
        <fullName evidence="6">Kinesin motor domain-containing protein</fullName>
    </recommendedName>
</protein>
<accession>A0AAD5LSU6</accession>
<dbReference type="GO" id="GO:0005524">
    <property type="term" value="F:ATP binding"/>
    <property type="evidence" value="ECO:0007669"/>
    <property type="project" value="UniProtKB-KW"/>
</dbReference>
<feature type="compositionally biased region" description="Basic and acidic residues" evidence="5">
    <location>
        <begin position="1"/>
        <end position="10"/>
    </location>
</feature>
<comment type="caution">
    <text evidence="7">The sequence shown here is derived from an EMBL/GenBank/DDBJ whole genome shotgun (WGS) entry which is preliminary data.</text>
</comment>
<evidence type="ECO:0000313" key="7">
    <source>
        <dbReference type="EMBL" id="KAJ0392486.1"/>
    </source>
</evidence>
<proteinExistence type="inferred from homology"/>
<evidence type="ECO:0000256" key="4">
    <source>
        <dbReference type="SAM" id="Coils"/>
    </source>
</evidence>
<dbReference type="GO" id="GO:0003777">
    <property type="term" value="F:microtubule motor activity"/>
    <property type="evidence" value="ECO:0007669"/>
    <property type="project" value="InterPro"/>
</dbReference>
<evidence type="ECO:0000256" key="1">
    <source>
        <dbReference type="ARBA" id="ARBA00022741"/>
    </source>
</evidence>
<dbReference type="PRINTS" id="PR00380">
    <property type="entry name" value="KINESINHEAVY"/>
</dbReference>
<organism evidence="7 8">
    <name type="scientific">Pythium insidiosum</name>
    <name type="common">Pythiosis disease agent</name>
    <dbReference type="NCBI Taxonomy" id="114742"/>
    <lineage>
        <taxon>Eukaryota</taxon>
        <taxon>Sar</taxon>
        <taxon>Stramenopiles</taxon>
        <taxon>Oomycota</taxon>
        <taxon>Peronosporomycetes</taxon>
        <taxon>Pythiales</taxon>
        <taxon>Pythiaceae</taxon>
        <taxon>Pythium</taxon>
    </lineage>
</organism>
<dbReference type="InterPro" id="IPR027417">
    <property type="entry name" value="P-loop_NTPase"/>
</dbReference>
<keyword evidence="2" id="KW-0067">ATP-binding</keyword>
<dbReference type="Gene3D" id="3.40.850.10">
    <property type="entry name" value="Kinesin motor domain"/>
    <property type="match status" value="1"/>
</dbReference>
<comment type="caution">
    <text evidence="3">Lacks conserved residue(s) required for the propagation of feature annotation.</text>
</comment>
<evidence type="ECO:0000256" key="3">
    <source>
        <dbReference type="PROSITE-ProRule" id="PRU00283"/>
    </source>
</evidence>
<feature type="coiled-coil region" evidence="4">
    <location>
        <begin position="1163"/>
        <end position="1219"/>
    </location>
</feature>
<dbReference type="GO" id="GO:0007018">
    <property type="term" value="P:microtubule-based movement"/>
    <property type="evidence" value="ECO:0007669"/>
    <property type="project" value="InterPro"/>
</dbReference>
<feature type="coiled-coil region" evidence="4">
    <location>
        <begin position="967"/>
        <end position="1057"/>
    </location>
</feature>
<feature type="coiled-coil region" evidence="4">
    <location>
        <begin position="1793"/>
        <end position="1845"/>
    </location>
</feature>
<feature type="region of interest" description="Disordered" evidence="5">
    <location>
        <begin position="695"/>
        <end position="721"/>
    </location>
</feature>
<feature type="coiled-coil region" evidence="4">
    <location>
        <begin position="1962"/>
        <end position="1996"/>
    </location>
</feature>
<sequence length="2015" mass="225224">MSRIQERARGDDDDDDEEEGDSAIGQDDKSSSNQDEPQHDDEDDDLDDRASSTCSTILHSMVSSGPSENHIITAVRKIAEAATSAGMNRSFPTPESSSPCRFAVQVSYVEVYHERVYDLLAAPPGRSSSTSANKEKLKVREHPEDGVFVENAQYRNVASYEEIRALIDEGNRVRSVAATNVNQRSSRSHAILTLYVKQHTPSGSRRARGSGLPPSKSSWMARSEDEGEPLACFAKKSKICLVDLAGSERADISGVTGQRLKEASSINRSLSTLADVISALARRPAASTASSSSAAFIPYRNSVLTRLLKESLGGNARTVMLAAISPCCIHYEETLSTLKYIERAKNVVTAAKINTESSLDLVSELRREISELRARLQQNVAGDLIAPEMTVAKVVPLSMAGASSGQMTVAMLREELQHETSETPLARQRKEAPEEASELGQQKEPVNGDDSPLYSSTLSFNEKEKSRLELEITKLRLQLKRKDRALEQHAREQTNQLQAVENQLVDDSKDADTRLQVALRRQALLLNVVHTYRRLSGQRQHRALYKWRECLHATPSRAESNSLEELARERTPISSPHCAVSKMCASVVGELLFDGQLRAESPPVAAREPRPALNFEGLSTLESLAGAEDSCAAETTVDGLDVEIQDDEVDVELMLPSLRGSGNSVVTLEVAGISDSELDRVLEESMRLLAAAEADATTKTRSPLSSASQCDSGTSPEARWRERHSRATTALAKHKQQSQTRVVKSLDVVDMARKYMGPTLRRLRQYEDRQRAQQYASPSASTGMERWLLRHVDEGLVRVAHELSQLRAAISGLHIKPILEPVDAFTLHDDGNKELLDVRVLQRKLALYETVEALLTVFCLHVLRRACDQLIAPVTTALVHRETLGDQLVSLQAQLRHPDLWRDALLPGIHGNADTNVVLLLVEVYGLSERLRATWFAIDQKHRSREAQARAKKIAASETGSRLAAQNLELESRLQALSERHDALARHADELSAGLNQSRHLATQQTERIVALEDELVLAEARARDSEDVASALRHVNDEMQREMSKLEMAVKDRREKRAVETISDNHAPQRSPLQDQGDHQDVVELTVESLSLRCELLATRAERDELIETLHAEQTRNAREQLDIAALHQRILALAEETKQKDIELNRLLAGERTATLQVFEMQQAQEQRALQMQEMDNEKAERLLLLKTKCRDRKRLLHAATARAEELERRLQSTLVELRALKMPWVVEKVDAATSPDEQLQVAQLQSHLITLQRETTQASMMQEDLLALNFSQYQQQLCELRAELTRRETECAVNTTELARLTEDLHRAHNDLEVAAATHYDAQIVIEQLRSERDELASTSAGQEAAVAASASRLEQIGAELEASARRLQSVENELSESRSQYEDMEARWTLAMTQVDELSETVREVGDRNGVLACSLERASAMMEDLRTRAITAEQQRCEEECAVLKLEQAEARVAELEAELQINMETENTTLLARVATLSDDVRRLNSENELAIAEQMAKERLTIELREQLAAKASDVIELERAHDRVVHHNKELQQHNTSLVERVESAAHERTMLLEALSTTKECLNEKLCENEELTRNLVAAETTKEDMNKREIQVRSDAHANEMKVMFLENALTDEKALAARLESQIECEQLHCEELQRQLSALSNETAQSANQQEKELVDAAMDAMLLRCELAASICECDELKQGLDAANAEISAVKDERDSYLAELEKAKTSLDQLWKQLNTSQKEMQSQVTSLESELASRTALLTDQLEACRTDLQECQRESGRKDKEMEVMAQTNDHLLRGRDAVVLELNRLQLELDQQKELNGRLQEDAASVASKLECSAEAAAAKVNALSEEHQRQCFLVSDLKRENLEIQLSLTVLQTEHTDALAQHQQQLCELRAELTRRETECAVNTTELARLTEDLHRAHNDLEVAAATHYDAQIVIEQLRSERDELASTSAGQEAAVAASASRLEQIGAELEASARRLQSVENELSESRSQYEDMEARWTLAMTQVDELSETLLFVI</sequence>
<feature type="region of interest" description="Disordered" evidence="5">
    <location>
        <begin position="200"/>
        <end position="222"/>
    </location>
</feature>
<name>A0AAD5LSU6_PYTIN</name>
<keyword evidence="8" id="KW-1185">Reference proteome</keyword>
<keyword evidence="1" id="KW-0547">Nucleotide-binding</keyword>
<feature type="compositionally biased region" description="Acidic residues" evidence="5">
    <location>
        <begin position="11"/>
        <end position="21"/>
    </location>
</feature>
<feature type="coiled-coil region" evidence="4">
    <location>
        <begin position="1357"/>
        <end position="1391"/>
    </location>
</feature>
<feature type="coiled-coil region" evidence="4">
    <location>
        <begin position="458"/>
        <end position="510"/>
    </location>
</feature>
<dbReference type="Pfam" id="PF00225">
    <property type="entry name" value="Kinesin"/>
    <property type="match status" value="1"/>
</dbReference>
<feature type="region of interest" description="Disordered" evidence="5">
    <location>
        <begin position="1"/>
        <end position="50"/>
    </location>
</feature>
<evidence type="ECO:0000313" key="8">
    <source>
        <dbReference type="Proteomes" id="UP001209570"/>
    </source>
</evidence>
<dbReference type="Proteomes" id="UP001209570">
    <property type="component" value="Unassembled WGS sequence"/>
</dbReference>
<feature type="coiled-coil region" evidence="4">
    <location>
        <begin position="1420"/>
        <end position="1500"/>
    </location>
</feature>
<keyword evidence="4" id="KW-0175">Coiled coil</keyword>
<feature type="domain" description="Kinesin motor" evidence="6">
    <location>
        <begin position="1"/>
        <end position="347"/>
    </location>
</feature>
<dbReference type="EMBL" id="JAKCXM010000627">
    <property type="protein sequence ID" value="KAJ0392486.1"/>
    <property type="molecule type" value="Genomic_DNA"/>
</dbReference>
<dbReference type="PROSITE" id="PS50067">
    <property type="entry name" value="KINESIN_MOTOR_2"/>
    <property type="match status" value="1"/>
</dbReference>
<feature type="region of interest" description="Disordered" evidence="5">
    <location>
        <begin position="417"/>
        <end position="456"/>
    </location>
</feature>
<feature type="coiled-coil region" evidence="4">
    <location>
        <begin position="1536"/>
        <end position="1661"/>
    </location>
</feature>
<feature type="compositionally biased region" description="Acidic residues" evidence="5">
    <location>
        <begin position="38"/>
        <end position="47"/>
    </location>
</feature>
<dbReference type="SMART" id="SM00129">
    <property type="entry name" value="KISc"/>
    <property type="match status" value="1"/>
</dbReference>
<dbReference type="PROSITE" id="PS00411">
    <property type="entry name" value="KINESIN_MOTOR_1"/>
    <property type="match status" value="1"/>
</dbReference>
<gene>
    <name evidence="7" type="ORF">P43SY_007779</name>
</gene>
<evidence type="ECO:0000256" key="5">
    <source>
        <dbReference type="SAM" id="MobiDB-lite"/>
    </source>
</evidence>
<feature type="compositionally biased region" description="Polar residues" evidence="5">
    <location>
        <begin position="697"/>
        <end position="715"/>
    </location>
</feature>
<reference evidence="7" key="1">
    <citation type="submission" date="2021-12" db="EMBL/GenBank/DDBJ databases">
        <title>Prjna785345.</title>
        <authorList>
            <person name="Rujirawat T."/>
            <person name="Krajaejun T."/>
        </authorList>
    </citation>
    <scope>NUCLEOTIDE SEQUENCE</scope>
    <source>
        <strain evidence="7">Pi057C3</strain>
    </source>
</reference>
<evidence type="ECO:0000256" key="2">
    <source>
        <dbReference type="ARBA" id="ARBA00022840"/>
    </source>
</evidence>
<evidence type="ECO:0000259" key="6">
    <source>
        <dbReference type="PROSITE" id="PS50067"/>
    </source>
</evidence>
<dbReference type="InterPro" id="IPR001752">
    <property type="entry name" value="Kinesin_motor_dom"/>
</dbReference>
<dbReference type="InterPro" id="IPR036961">
    <property type="entry name" value="Kinesin_motor_dom_sf"/>
</dbReference>